<sequence length="315" mass="36596">MNIETHPAPHEFLNALYYRIHGFEPDFPSPSDLQMLGIQAFQVATANDETIKFDPFFFLPHPERLLQKYPLDDSSATSLSKPRTLRDPTPTLENLLKDGARDPSSDPEAKLEDAKSRLRWVLRDRDYYKNKWYTHADQVHSHICQEVFARRKGPTGTFYPCDLVGQSLWSPKWRKGEPYTLCLEPKEWRVMEQYRYSGYRPPKPHGVISCLAHVCTTDINQGLATHELRAIVNIMVIRTLHRPFRDCQIHPILVLSYLGYRKARIIQAVYDGQGLTLQYSQLWTFDNEETAPVEMFVRYRLSQPIGLEVSTVCVR</sequence>
<keyword evidence="3" id="KW-1185">Reference proteome</keyword>
<proteinExistence type="predicted"/>
<evidence type="ECO:0000313" key="3">
    <source>
        <dbReference type="Proteomes" id="UP000053732"/>
    </source>
</evidence>
<dbReference type="EMBL" id="HG793145">
    <property type="protein sequence ID" value="CRL24570.1"/>
    <property type="molecule type" value="Genomic_DNA"/>
</dbReference>
<organism evidence="2 3">
    <name type="scientific">Penicillium camemberti (strain FM 013)</name>
    <dbReference type="NCBI Taxonomy" id="1429867"/>
    <lineage>
        <taxon>Eukaryota</taxon>
        <taxon>Fungi</taxon>
        <taxon>Dikarya</taxon>
        <taxon>Ascomycota</taxon>
        <taxon>Pezizomycotina</taxon>
        <taxon>Eurotiomycetes</taxon>
        <taxon>Eurotiomycetidae</taxon>
        <taxon>Eurotiales</taxon>
        <taxon>Aspergillaceae</taxon>
        <taxon>Penicillium</taxon>
    </lineage>
</organism>
<feature type="compositionally biased region" description="Basic and acidic residues" evidence="1">
    <location>
        <begin position="95"/>
        <end position="110"/>
    </location>
</feature>
<evidence type="ECO:0000313" key="2">
    <source>
        <dbReference type="EMBL" id="CRL24570.1"/>
    </source>
</evidence>
<evidence type="ECO:0000256" key="1">
    <source>
        <dbReference type="SAM" id="MobiDB-lite"/>
    </source>
</evidence>
<name>A0A0G4PE02_PENC3</name>
<protein>
    <submittedName>
        <fullName evidence="2">Str. FM013</fullName>
    </submittedName>
</protein>
<reference evidence="2 3" key="1">
    <citation type="journal article" date="2014" name="Nat. Commun.">
        <title>Multiple recent horizontal transfers of a large genomic region in cheese making fungi.</title>
        <authorList>
            <person name="Cheeseman K."/>
            <person name="Ropars J."/>
            <person name="Renault P."/>
            <person name="Dupont J."/>
            <person name="Gouzy J."/>
            <person name="Branca A."/>
            <person name="Abraham A.L."/>
            <person name="Ceppi M."/>
            <person name="Conseiller E."/>
            <person name="Debuchy R."/>
            <person name="Malagnac F."/>
            <person name="Goarin A."/>
            <person name="Silar P."/>
            <person name="Lacoste S."/>
            <person name="Sallet E."/>
            <person name="Bensimon A."/>
            <person name="Giraud T."/>
            <person name="Brygoo Y."/>
        </authorList>
    </citation>
    <scope>NUCLEOTIDE SEQUENCE [LARGE SCALE GENOMIC DNA]</scope>
    <source>
        <strain evidence="3">FM 013</strain>
    </source>
</reference>
<gene>
    <name evidence="2" type="ORF">PCAMFM013_S012g000180</name>
</gene>
<dbReference type="STRING" id="1429867.A0A0G4PE02"/>
<feature type="region of interest" description="Disordered" evidence="1">
    <location>
        <begin position="70"/>
        <end position="110"/>
    </location>
</feature>
<dbReference type="AlphaFoldDB" id="A0A0G4PE02"/>
<accession>A0A0G4PE02</accession>
<dbReference type="Proteomes" id="UP000053732">
    <property type="component" value="Unassembled WGS sequence"/>
</dbReference>